<dbReference type="PANTHER" id="PTHR36985:SF1">
    <property type="entry name" value="TRANSLOCATION AND ASSEMBLY MODULE SUBUNIT TAMB"/>
    <property type="match status" value="1"/>
</dbReference>
<evidence type="ECO:0000256" key="4">
    <source>
        <dbReference type="ARBA" id="ARBA00023136"/>
    </source>
</evidence>
<evidence type="ECO:0000256" key="2">
    <source>
        <dbReference type="ARBA" id="ARBA00022692"/>
    </source>
</evidence>
<dbReference type="EMBL" id="JAIRBC010000010">
    <property type="protein sequence ID" value="MCG2460809.1"/>
    <property type="molecule type" value="Genomic_DNA"/>
</dbReference>
<dbReference type="Pfam" id="PF04357">
    <property type="entry name" value="TamB"/>
    <property type="match status" value="1"/>
</dbReference>
<dbReference type="Proteomes" id="UP001200642">
    <property type="component" value="Unassembled WGS sequence"/>
</dbReference>
<evidence type="ECO:0000259" key="6">
    <source>
        <dbReference type="Pfam" id="PF04357"/>
    </source>
</evidence>
<evidence type="ECO:0000313" key="7">
    <source>
        <dbReference type="EMBL" id="MCG2460809.1"/>
    </source>
</evidence>
<organism evidence="7 8">
    <name type="scientific">Cerina litoralis</name>
    <dbReference type="NCBI Taxonomy" id="2874477"/>
    <lineage>
        <taxon>Bacteria</taxon>
        <taxon>Pseudomonadati</taxon>
        <taxon>Bacteroidota</taxon>
        <taxon>Flavobacteriia</taxon>
        <taxon>Flavobacteriales</taxon>
        <taxon>Flavobacteriaceae</taxon>
        <taxon>Cerina</taxon>
    </lineage>
</organism>
<dbReference type="InterPro" id="IPR007452">
    <property type="entry name" value="TamB_C"/>
</dbReference>
<reference evidence="7" key="1">
    <citation type="submission" date="2023-02" db="EMBL/GenBank/DDBJ databases">
        <title>Genome of Flavobacteriaceae gen. nov. sp. strain F89.</title>
        <authorList>
            <person name="Wang Y."/>
        </authorList>
    </citation>
    <scope>NUCLEOTIDE SEQUENCE</scope>
    <source>
        <strain evidence="7">F89</strain>
    </source>
</reference>
<feature type="domain" description="Translocation and assembly module TamB C-terminal" evidence="6">
    <location>
        <begin position="1181"/>
        <end position="1641"/>
    </location>
</feature>
<accession>A0AAE3EV82</accession>
<evidence type="ECO:0000256" key="1">
    <source>
        <dbReference type="ARBA" id="ARBA00004167"/>
    </source>
</evidence>
<evidence type="ECO:0000256" key="3">
    <source>
        <dbReference type="ARBA" id="ARBA00022989"/>
    </source>
</evidence>
<dbReference type="RefSeq" id="WP_317901958.1">
    <property type="nucleotide sequence ID" value="NZ_JAIRBC010000010.1"/>
</dbReference>
<proteinExistence type="predicted"/>
<comment type="subcellular location">
    <subcellularLocation>
        <location evidence="1">Membrane</location>
        <topology evidence="1">Single-pass membrane protein</topology>
    </subcellularLocation>
</comment>
<sequence length="1674" mass="185474">MAKKEKQKKYRFLKIATRIATVLLLFFIVLVLLVRSPWGQGIIVSKVLDRIAQRTDTKVTIDRLFLTFSGAISIEGLYLEDKKGDTLLYSQSLEASIGLFPLIRGTEFDLSSLDWTGLKANIERKESTGKFNFDFLIDAFTATDTTQGADTTAQSMKIKVGNINLNDFNLQYKDEVLGIRSKISLGQLGLKIDELNLDGMRFRAGNFNLSNSKIAYKQSKPFEPGPDSPSTGPLPYIAIDNFRMDEVTLQYQSLPDQQMAHIKLVDLKFELPEADLENKTLELGKLALHNSDFQFTASTKRKEDTTDTTNPEPITFSWLDWKIKVDELDLLKNRIEFRQGNIPDSVGVFNPSHLLFHDLTINARDLSLVNEAAKLQLNAFSFFERSGLQLHDLTLDLHINQKELSLNNLVLKTKNSGLNGKLQMNYPSLERLLNAPDKATVAVSIPKIYLSAKDAFIFRSSLAGNTYLQALSDKTINGNLEADGTLAEMTFQNTVLKWGKSTSLKVNGSIKNMTRTDLLAFNLDTILFKTDSTDIGKFISENDLGVRIPDTLDLQGNLVGNLNKMATKTQLITSEGTINLEGNIFNNETLSFEAQLQIDKLEIGKIFLNDKIGALSLTANASGKGSSFSSLDARLSSDIKSLSYDSYDLSNIKLEGKMKDGKGEANLTYKDDNLDLDSKLLMKLDSVSSKLALTLDMKGADLAALGLTRKAIKTKFNLRANFTGNKDNFDFDANIDDGVAIYDQNSVPYGGFNAHATVRKNLTQVQIESSILDLDLNSNVSPSILTQELKQHFSNYLSDTIQKSALKPSVAMNIDMALHNPPILKNVFLEGLDQMDSVRLKVKFDEAAPQLTASLKALHVQYKQNNLDSLRLHLSGNPENLNFDVGWEQLKTGPLSIPKVSLNGSLKDQKITMDFDTFSEGEKLAHVRSEIEMKGDSIVYRIVPDELILNKKSWSIPTSNQIIWSNKYLAVTDFELDRERQKFALSTSLNGVAQDHLAIIFENFNLATFTRFLNTEKVLAKGAINGQMVIENPFGDLGILAGLTLNDLDVLGIPLGQLTVKADTPKGKQYNVDLSLKGKTVDLGLQGSYVAAQAESSIDFIFLLDHLDIKALERLTENTISESEGSISGRVEISGTTANPKYSGSFNLNGASAVLKALNSKFTLPNEDIKLDNEGLYFNNFTIVDGDNDKFQLDGMVSTKDYTNPSFDLTLAAKHFQVVNSTQEDNDLFYGKINLDTDLAISGDLSIPKVQGTFKVNEGSDFTFVVPEDQVALTEKEGVVIFVNKDNPNDILTRDHDNETSASVLKGYDIDVALSVDGSSVFKVVIDERAGDNFQISGNGDFQLGIEPNGRTTLTGKYEVNDGYYEAGLYNLVKKKFNIAKGSTITWNGNPMDATLDIRAIYKVETSAAPLMADKTSGESAQNSEKFRQKLPFLVYLDVDGVLLKPEISFQLDMPEDKRGEMGGEVFGRVEQLNEQKDELNKQVFSLLALNQFFPATGSDGSSGGAASIARDNVNDVLSGQLNNFSNKLLGNTGLEVDFGLNSFTDYQGSSSENRTQLDINARKRLFNDRLIVQVGSEVDIEGSSPNTDDSTPMIGNVSLEYLLTENGKFRLKGFRENEYESVVDGQLVVTGIALIFSKEFNKFKELWAKEIKEEADKQNKKESMTEQKRNSDR</sequence>
<gene>
    <name evidence="7" type="ORF">K8352_08615</name>
</gene>
<keyword evidence="3" id="KW-1133">Transmembrane helix</keyword>
<evidence type="ECO:0000256" key="5">
    <source>
        <dbReference type="SAM" id="MobiDB-lite"/>
    </source>
</evidence>
<evidence type="ECO:0000313" key="8">
    <source>
        <dbReference type="Proteomes" id="UP001200642"/>
    </source>
</evidence>
<keyword evidence="4" id="KW-0472">Membrane</keyword>
<comment type="caution">
    <text evidence="7">The sequence shown here is derived from an EMBL/GenBank/DDBJ whole genome shotgun (WGS) entry which is preliminary data.</text>
</comment>
<dbReference type="GO" id="GO:0005886">
    <property type="term" value="C:plasma membrane"/>
    <property type="evidence" value="ECO:0007669"/>
    <property type="project" value="InterPro"/>
</dbReference>
<keyword evidence="8" id="KW-1185">Reference proteome</keyword>
<protein>
    <submittedName>
        <fullName evidence="7">Translocation/assembly module TamB domain-containing protein</fullName>
    </submittedName>
</protein>
<dbReference type="PANTHER" id="PTHR36985">
    <property type="entry name" value="TRANSLOCATION AND ASSEMBLY MODULE SUBUNIT TAMB"/>
    <property type="match status" value="1"/>
</dbReference>
<name>A0AAE3EV82_9FLAO</name>
<feature type="region of interest" description="Disordered" evidence="5">
    <location>
        <begin position="1655"/>
        <end position="1674"/>
    </location>
</feature>
<dbReference type="GO" id="GO:0009306">
    <property type="term" value="P:protein secretion"/>
    <property type="evidence" value="ECO:0007669"/>
    <property type="project" value="InterPro"/>
</dbReference>
<keyword evidence="2" id="KW-0812">Transmembrane</keyword>